<name>A0A835CLH8_9FABA</name>
<comment type="caution">
    <text evidence="1">The sequence shown here is derived from an EMBL/GenBank/DDBJ whole genome shotgun (WGS) entry which is preliminary data.</text>
</comment>
<gene>
    <name evidence="1" type="ORF">G2W53_001435</name>
</gene>
<dbReference type="AlphaFoldDB" id="A0A835CLH8"/>
<reference evidence="1" key="1">
    <citation type="submission" date="2020-09" db="EMBL/GenBank/DDBJ databases">
        <title>Genome-Enabled Discovery of Anthraquinone Biosynthesis in Senna tora.</title>
        <authorList>
            <person name="Kang S.-H."/>
            <person name="Pandey R.P."/>
            <person name="Lee C.-M."/>
            <person name="Sim J.-S."/>
            <person name="Jeong J.-T."/>
            <person name="Choi B.-S."/>
            <person name="Jung M."/>
            <person name="Ginzburg D."/>
            <person name="Zhao K."/>
            <person name="Won S.Y."/>
            <person name="Oh T.-J."/>
            <person name="Yu Y."/>
            <person name="Kim N.-H."/>
            <person name="Lee O.R."/>
            <person name="Lee T.-H."/>
            <person name="Bashyal P."/>
            <person name="Kim T.-S."/>
            <person name="Lee W.-H."/>
            <person name="Kawkins C."/>
            <person name="Kim C.-K."/>
            <person name="Kim J.S."/>
            <person name="Ahn B.O."/>
            <person name="Rhee S.Y."/>
            <person name="Sohng J.K."/>
        </authorList>
    </citation>
    <scope>NUCLEOTIDE SEQUENCE</scope>
    <source>
        <tissue evidence="1">Leaf</tissue>
    </source>
</reference>
<evidence type="ECO:0000313" key="2">
    <source>
        <dbReference type="Proteomes" id="UP000634136"/>
    </source>
</evidence>
<accession>A0A835CLH8</accession>
<keyword evidence="2" id="KW-1185">Reference proteome</keyword>
<dbReference type="Proteomes" id="UP000634136">
    <property type="component" value="Unassembled WGS sequence"/>
</dbReference>
<dbReference type="OrthoDB" id="1747281at2759"/>
<dbReference type="EMBL" id="JAAIUW010000001">
    <property type="protein sequence ID" value="KAF7844530.1"/>
    <property type="molecule type" value="Genomic_DNA"/>
</dbReference>
<proteinExistence type="predicted"/>
<sequence length="209" mass="24945">MVWKNATDGRYNVKDGYNWILSNQSNHHSTSQPQYRYVWETIWRLRLPYRIIMFMWRALNENLPAYLVLVKHHMRCRNLKVMEGQHMDPIVAVNSIYASWKVYNFAFSNHISHNKRMFHPAKLQCWSTIDSLPTYGLLIITTVKKFRHTNLRTWRGLQIAFNSSTGKMEFNVIVFQKRLAKLIVNTYKNNMKYQDGPLCNFFCFNSIVL</sequence>
<evidence type="ECO:0000313" key="1">
    <source>
        <dbReference type="EMBL" id="KAF7844530.1"/>
    </source>
</evidence>
<protein>
    <submittedName>
        <fullName evidence="1">Retrovirus-related Pol polyprotein LINE-1</fullName>
    </submittedName>
</protein>
<organism evidence="1 2">
    <name type="scientific">Senna tora</name>
    <dbReference type="NCBI Taxonomy" id="362788"/>
    <lineage>
        <taxon>Eukaryota</taxon>
        <taxon>Viridiplantae</taxon>
        <taxon>Streptophyta</taxon>
        <taxon>Embryophyta</taxon>
        <taxon>Tracheophyta</taxon>
        <taxon>Spermatophyta</taxon>
        <taxon>Magnoliopsida</taxon>
        <taxon>eudicotyledons</taxon>
        <taxon>Gunneridae</taxon>
        <taxon>Pentapetalae</taxon>
        <taxon>rosids</taxon>
        <taxon>fabids</taxon>
        <taxon>Fabales</taxon>
        <taxon>Fabaceae</taxon>
        <taxon>Caesalpinioideae</taxon>
        <taxon>Cassia clade</taxon>
        <taxon>Senna</taxon>
    </lineage>
</organism>